<feature type="signal peptide" evidence="1">
    <location>
        <begin position="1"/>
        <end position="20"/>
    </location>
</feature>
<proteinExistence type="predicted"/>
<organism evidence="2 3">
    <name type="scientific">Pedobacter suwonensis</name>
    <dbReference type="NCBI Taxonomy" id="332999"/>
    <lineage>
        <taxon>Bacteria</taxon>
        <taxon>Pseudomonadati</taxon>
        <taxon>Bacteroidota</taxon>
        <taxon>Sphingobacteriia</taxon>
        <taxon>Sphingobacteriales</taxon>
        <taxon>Sphingobacteriaceae</taxon>
        <taxon>Pedobacter</taxon>
    </lineage>
</organism>
<accession>A0A1I0TD00</accession>
<sequence>MKKITILLLLLTTGLLRANAQEKASFDKAFQKANNGKSRIEIPPLKELLHIMLAITKTGLGNDDMVNQSGTYYQDVLKHFKPYANEPIIKTFDSLLNVSLYNYIFISGNAMSYDFSGTTLKRNPNYIFPARGVANMVISTNPLDTYKKDIEAFAKKSRFQDFYSQQKPYYTKIIAEYKSGTDLDKQWKWLEKNFKTSINSYLILCSPLINGLNYTTEFKDKGFRQIVMVLPMLDHDPKLSAIQNELFNTRVMFSEIDHNYVGVPSNLHKVSIDSVFKDRATWVNEKADGTYAYPTPVQVFNEYMTFGTFLLYCQDNYNKALYAETRNNVISLMTARGFPKMELFVSCLEQAKSAAPQKKIDDLYPHLLKLLSK</sequence>
<dbReference type="InterPro" id="IPR032560">
    <property type="entry name" value="DUF4932"/>
</dbReference>
<name>A0A1I0TD00_9SPHI</name>
<gene>
    <name evidence="2" type="ORF">SAMN04488511_108162</name>
</gene>
<reference evidence="3" key="1">
    <citation type="submission" date="2016-10" db="EMBL/GenBank/DDBJ databases">
        <authorList>
            <person name="Varghese N."/>
            <person name="Submissions S."/>
        </authorList>
    </citation>
    <scope>NUCLEOTIDE SEQUENCE [LARGE SCALE GENOMIC DNA]</scope>
    <source>
        <strain evidence="3">DSM 18130</strain>
    </source>
</reference>
<feature type="chain" id="PRO_5011509364" description="DUF4932 domain-containing protein" evidence="1">
    <location>
        <begin position="21"/>
        <end position="373"/>
    </location>
</feature>
<dbReference type="Pfam" id="PF16286">
    <property type="entry name" value="DUF4932"/>
    <property type="match status" value="1"/>
</dbReference>
<evidence type="ECO:0000313" key="3">
    <source>
        <dbReference type="Proteomes" id="UP000198836"/>
    </source>
</evidence>
<dbReference type="RefSeq" id="WP_090983629.1">
    <property type="nucleotide sequence ID" value="NZ_FOJM01000008.1"/>
</dbReference>
<keyword evidence="1" id="KW-0732">Signal</keyword>
<dbReference type="EMBL" id="FOJM01000008">
    <property type="protein sequence ID" value="SFA49631.1"/>
    <property type="molecule type" value="Genomic_DNA"/>
</dbReference>
<dbReference type="OrthoDB" id="6395228at2"/>
<dbReference type="AlphaFoldDB" id="A0A1I0TD00"/>
<keyword evidence="3" id="KW-1185">Reference proteome</keyword>
<protein>
    <recommendedName>
        <fullName evidence="4">DUF4932 domain-containing protein</fullName>
    </recommendedName>
</protein>
<evidence type="ECO:0000313" key="2">
    <source>
        <dbReference type="EMBL" id="SFA49631.1"/>
    </source>
</evidence>
<evidence type="ECO:0008006" key="4">
    <source>
        <dbReference type="Google" id="ProtNLM"/>
    </source>
</evidence>
<dbReference type="Proteomes" id="UP000198836">
    <property type="component" value="Unassembled WGS sequence"/>
</dbReference>
<evidence type="ECO:0000256" key="1">
    <source>
        <dbReference type="SAM" id="SignalP"/>
    </source>
</evidence>